<proteinExistence type="predicted"/>
<gene>
    <name evidence="2" type="ORF">B0T23DRAFT_326554</name>
</gene>
<dbReference type="RefSeq" id="XP_062688231.1">
    <property type="nucleotide sequence ID" value="XM_062835563.1"/>
</dbReference>
<dbReference type="EMBL" id="JAULSX010000010">
    <property type="protein sequence ID" value="KAK3485327.1"/>
    <property type="molecule type" value="Genomic_DNA"/>
</dbReference>
<evidence type="ECO:0000313" key="3">
    <source>
        <dbReference type="Proteomes" id="UP001285908"/>
    </source>
</evidence>
<feature type="region of interest" description="Disordered" evidence="1">
    <location>
        <begin position="247"/>
        <end position="275"/>
    </location>
</feature>
<comment type="caution">
    <text evidence="2">The sequence shown here is derived from an EMBL/GenBank/DDBJ whole genome shotgun (WGS) entry which is preliminary data.</text>
</comment>
<dbReference type="AlphaFoldDB" id="A0AAJ0MLV9"/>
<accession>A0AAJ0MLV9</accession>
<feature type="region of interest" description="Disordered" evidence="1">
    <location>
        <begin position="112"/>
        <end position="133"/>
    </location>
</feature>
<protein>
    <submittedName>
        <fullName evidence="2">Uncharacterized protein</fullName>
    </submittedName>
</protein>
<sequence>MKPTDSSESEGANQVIHGMATLSVNPSQPSAIIMHPRPGVDVDVRSALSDPESSIMHTQSSPPRPSTLTTMTVIPGTFSSPAVPEISTTYIHPSVRTQAAEHFPQTCQHPQPFPGHYKPHRHQPRSQAARNRPCQKHTSTATAAHHMRARHQGQSLMHAGNMRVGDPDHALTHPINNRNRTRFEQMRQEHRDLAAKLRALRAEFESINTLHREMTLGSSMSSLSLTAGEPKPLSASSEDRMEHLLAEMRGGSSLVREEVSVEGGGEDNMEDVMEE</sequence>
<reference evidence="2 3" key="1">
    <citation type="journal article" date="2023" name="Mol. Phylogenet. Evol.">
        <title>Genome-scale phylogeny and comparative genomics of the fungal order Sordariales.</title>
        <authorList>
            <person name="Hensen N."/>
            <person name="Bonometti L."/>
            <person name="Westerberg I."/>
            <person name="Brannstrom I.O."/>
            <person name="Guillou S."/>
            <person name="Cros-Aarteil S."/>
            <person name="Calhoun S."/>
            <person name="Haridas S."/>
            <person name="Kuo A."/>
            <person name="Mondo S."/>
            <person name="Pangilinan J."/>
            <person name="Riley R."/>
            <person name="LaButti K."/>
            <person name="Andreopoulos B."/>
            <person name="Lipzen A."/>
            <person name="Chen C."/>
            <person name="Yan M."/>
            <person name="Daum C."/>
            <person name="Ng V."/>
            <person name="Clum A."/>
            <person name="Steindorff A."/>
            <person name="Ohm R.A."/>
            <person name="Martin F."/>
            <person name="Silar P."/>
            <person name="Natvig D.O."/>
            <person name="Lalanne C."/>
            <person name="Gautier V."/>
            <person name="Ament-Velasquez S.L."/>
            <person name="Kruys A."/>
            <person name="Hutchinson M.I."/>
            <person name="Powell A.J."/>
            <person name="Barry K."/>
            <person name="Miller A.N."/>
            <person name="Grigoriev I.V."/>
            <person name="Debuchy R."/>
            <person name="Gladieux P."/>
            <person name="Hiltunen Thoren M."/>
            <person name="Johannesson H."/>
        </authorList>
    </citation>
    <scope>NUCLEOTIDE SEQUENCE [LARGE SCALE GENOMIC DNA]</scope>
    <source>
        <strain evidence="2 3">FGSC 10403</strain>
    </source>
</reference>
<organism evidence="2 3">
    <name type="scientific">Neurospora hispaniola</name>
    <dbReference type="NCBI Taxonomy" id="588809"/>
    <lineage>
        <taxon>Eukaryota</taxon>
        <taxon>Fungi</taxon>
        <taxon>Dikarya</taxon>
        <taxon>Ascomycota</taxon>
        <taxon>Pezizomycotina</taxon>
        <taxon>Sordariomycetes</taxon>
        <taxon>Sordariomycetidae</taxon>
        <taxon>Sordariales</taxon>
        <taxon>Sordariaceae</taxon>
        <taxon>Neurospora</taxon>
    </lineage>
</organism>
<dbReference type="GeneID" id="87873185"/>
<feature type="compositionally biased region" description="Acidic residues" evidence="1">
    <location>
        <begin position="264"/>
        <end position="275"/>
    </location>
</feature>
<evidence type="ECO:0000313" key="2">
    <source>
        <dbReference type="EMBL" id="KAK3485327.1"/>
    </source>
</evidence>
<name>A0AAJ0MLV9_9PEZI</name>
<dbReference type="Proteomes" id="UP001285908">
    <property type="component" value="Unassembled WGS sequence"/>
</dbReference>
<evidence type="ECO:0000256" key="1">
    <source>
        <dbReference type="SAM" id="MobiDB-lite"/>
    </source>
</evidence>
<keyword evidence="3" id="KW-1185">Reference proteome</keyword>